<evidence type="ECO:0000313" key="1">
    <source>
        <dbReference type="EMBL" id="BCB88990.1"/>
    </source>
</evidence>
<evidence type="ECO:0008006" key="3">
    <source>
        <dbReference type="Google" id="ProtNLM"/>
    </source>
</evidence>
<dbReference type="EMBL" id="AP022871">
    <property type="protein sequence ID" value="BCB88990.1"/>
    <property type="molecule type" value="Genomic_DNA"/>
</dbReference>
<reference evidence="1 2" key="2">
    <citation type="submission" date="2020-03" db="EMBL/GenBank/DDBJ databases">
        <authorList>
            <person name="Ichikawa N."/>
            <person name="Kimura A."/>
            <person name="Kitahashi Y."/>
            <person name="Uohara A."/>
        </authorList>
    </citation>
    <scope>NUCLEOTIDE SEQUENCE [LARGE SCALE GENOMIC DNA]</scope>
    <source>
        <strain evidence="1 2">NBRC 105367</strain>
    </source>
</reference>
<dbReference type="AlphaFoldDB" id="A0A6F8YS58"/>
<accession>A0A6F8YS58</accession>
<keyword evidence="2" id="KW-1185">Reference proteome</keyword>
<sequence>MTDTSLKKDTQPELDEELLEEAMRGTGVSRNETLNIALHDYVMAKRAVRRRALENVRRKSAEGVYDWDALEEADR</sequence>
<protein>
    <recommendedName>
        <fullName evidence="3">Antitoxin VapB6</fullName>
    </recommendedName>
</protein>
<organism evidence="1 2">
    <name type="scientific">Phytohabitans suffuscus</name>
    <dbReference type="NCBI Taxonomy" id="624315"/>
    <lineage>
        <taxon>Bacteria</taxon>
        <taxon>Bacillati</taxon>
        <taxon>Actinomycetota</taxon>
        <taxon>Actinomycetes</taxon>
        <taxon>Micromonosporales</taxon>
        <taxon>Micromonosporaceae</taxon>
    </lineage>
</organism>
<proteinExistence type="predicted"/>
<evidence type="ECO:0000313" key="2">
    <source>
        <dbReference type="Proteomes" id="UP000503011"/>
    </source>
</evidence>
<dbReference type="RefSeq" id="WP_332108215.1">
    <property type="nucleotide sequence ID" value="NZ_AP022871.1"/>
</dbReference>
<dbReference type="KEGG" id="psuu:Psuf_063030"/>
<reference evidence="1 2" key="1">
    <citation type="submission" date="2020-03" db="EMBL/GenBank/DDBJ databases">
        <title>Whole genome shotgun sequence of Phytohabitans suffuscus NBRC 105367.</title>
        <authorList>
            <person name="Komaki H."/>
            <person name="Tamura T."/>
        </authorList>
    </citation>
    <scope>NUCLEOTIDE SEQUENCE [LARGE SCALE GENOMIC DNA]</scope>
    <source>
        <strain evidence="1 2">NBRC 105367</strain>
    </source>
</reference>
<dbReference type="InterPro" id="IPR019239">
    <property type="entry name" value="VapB_antitoxin"/>
</dbReference>
<gene>
    <name evidence="1" type="ORF">Psuf_063030</name>
</gene>
<dbReference type="Pfam" id="PF09957">
    <property type="entry name" value="VapB_antitoxin"/>
    <property type="match status" value="1"/>
</dbReference>
<dbReference type="Proteomes" id="UP000503011">
    <property type="component" value="Chromosome"/>
</dbReference>
<name>A0A6F8YS58_9ACTN</name>